<proteinExistence type="inferred from homology"/>
<comment type="similarity">
    <text evidence="1">Belongs to the P-Pant transferase superfamily. Gsp/Sfp/HetI/AcpT family.</text>
</comment>
<organism evidence="4 5">
    <name type="scientific">Anaeroplasma bactoclasticum</name>
    <dbReference type="NCBI Taxonomy" id="2088"/>
    <lineage>
        <taxon>Bacteria</taxon>
        <taxon>Bacillati</taxon>
        <taxon>Mycoplasmatota</taxon>
        <taxon>Mollicutes</taxon>
        <taxon>Anaeroplasmatales</taxon>
        <taxon>Anaeroplasmataceae</taxon>
        <taxon>Anaeroplasma</taxon>
    </lineage>
</organism>
<dbReference type="EMBL" id="QXEV01000001">
    <property type="protein sequence ID" value="RIA78447.1"/>
    <property type="molecule type" value="Genomic_DNA"/>
</dbReference>
<dbReference type="GO" id="GO:0005829">
    <property type="term" value="C:cytosol"/>
    <property type="evidence" value="ECO:0007669"/>
    <property type="project" value="TreeGrafter"/>
</dbReference>
<feature type="domain" description="4'-phosphopantetheinyl transferase" evidence="3">
    <location>
        <begin position="90"/>
        <end position="157"/>
    </location>
</feature>
<evidence type="ECO:0000256" key="2">
    <source>
        <dbReference type="ARBA" id="ARBA00022679"/>
    </source>
</evidence>
<sequence>MITLYIYTTDQVKEVELPKNLDEHCNKYTHSVTKSLSRYSYYLLQGKLAKSGYDPKLITFDAKGKGTHPHISFSLSHSKDYIVIAISEASVGVDVEEIVIDEKLNLAAKILTDEEYEIFDRKLDKNGYLTEKWTLKEAFGKFLGIGLTNSVLMTTVEGFSLNVKGAVVSVYPKQPVKMYYNEREIS</sequence>
<dbReference type="GO" id="GO:0019878">
    <property type="term" value="P:lysine biosynthetic process via aminoadipic acid"/>
    <property type="evidence" value="ECO:0007669"/>
    <property type="project" value="TreeGrafter"/>
</dbReference>
<dbReference type="AlphaFoldDB" id="A0A397S3B4"/>
<dbReference type="GO" id="GO:0000287">
    <property type="term" value="F:magnesium ion binding"/>
    <property type="evidence" value="ECO:0007669"/>
    <property type="project" value="InterPro"/>
</dbReference>
<name>A0A397S3B4_9MOLU</name>
<comment type="caution">
    <text evidence="4">The sequence shown here is derived from an EMBL/GenBank/DDBJ whole genome shotgun (WGS) entry which is preliminary data.</text>
</comment>
<keyword evidence="2 4" id="KW-0808">Transferase</keyword>
<reference evidence="4 5" key="1">
    <citation type="submission" date="2018-08" db="EMBL/GenBank/DDBJ databases">
        <title>Genomic Encyclopedia of Archaeal and Bacterial Type Strains, Phase II (KMG-II): from individual species to whole genera.</title>
        <authorList>
            <person name="Goeker M."/>
        </authorList>
    </citation>
    <scope>NUCLEOTIDE SEQUENCE [LARGE SCALE GENOMIC DNA]</scope>
    <source>
        <strain evidence="4 5">ATCC 27112</strain>
    </source>
</reference>
<dbReference type="GO" id="GO:0008897">
    <property type="term" value="F:holo-[acyl-carrier-protein] synthase activity"/>
    <property type="evidence" value="ECO:0007669"/>
    <property type="project" value="InterPro"/>
</dbReference>
<dbReference type="InterPro" id="IPR008278">
    <property type="entry name" value="4-PPantetheinyl_Trfase_dom"/>
</dbReference>
<accession>A0A397S3B4</accession>
<dbReference type="InParanoid" id="A0A397S3B4"/>
<dbReference type="InterPro" id="IPR050559">
    <property type="entry name" value="P-Pant_transferase_sf"/>
</dbReference>
<evidence type="ECO:0000259" key="3">
    <source>
        <dbReference type="Pfam" id="PF01648"/>
    </source>
</evidence>
<dbReference type="Proteomes" id="UP000266506">
    <property type="component" value="Unassembled WGS sequence"/>
</dbReference>
<dbReference type="RefSeq" id="WP_119015194.1">
    <property type="nucleotide sequence ID" value="NZ_QXEV01000001.1"/>
</dbReference>
<dbReference type="OrthoDB" id="9808281at2"/>
<dbReference type="Pfam" id="PF01648">
    <property type="entry name" value="ACPS"/>
    <property type="match status" value="1"/>
</dbReference>
<evidence type="ECO:0000256" key="1">
    <source>
        <dbReference type="ARBA" id="ARBA00010990"/>
    </source>
</evidence>
<evidence type="ECO:0000313" key="5">
    <source>
        <dbReference type="Proteomes" id="UP000266506"/>
    </source>
</evidence>
<keyword evidence="5" id="KW-1185">Reference proteome</keyword>
<dbReference type="Gene3D" id="3.90.470.20">
    <property type="entry name" value="4'-phosphopantetheinyl transferase domain"/>
    <property type="match status" value="2"/>
</dbReference>
<evidence type="ECO:0000313" key="4">
    <source>
        <dbReference type="EMBL" id="RIA78447.1"/>
    </source>
</evidence>
<protein>
    <submittedName>
        <fullName evidence="4">Phosphopantetheine--protein transferase-like protein</fullName>
    </submittedName>
</protein>
<dbReference type="SUPFAM" id="SSF56214">
    <property type="entry name" value="4'-phosphopantetheinyl transferase"/>
    <property type="match status" value="2"/>
</dbReference>
<gene>
    <name evidence="4" type="ORF">EI71_00007</name>
</gene>
<dbReference type="PANTHER" id="PTHR12215:SF10">
    <property type="entry name" value="L-AMINOADIPATE-SEMIALDEHYDE DEHYDROGENASE-PHOSPHOPANTETHEINYL TRANSFERASE"/>
    <property type="match status" value="1"/>
</dbReference>
<dbReference type="PANTHER" id="PTHR12215">
    <property type="entry name" value="PHOSPHOPANTETHEINE TRANSFERASE"/>
    <property type="match status" value="1"/>
</dbReference>
<dbReference type="InterPro" id="IPR037143">
    <property type="entry name" value="4-PPantetheinyl_Trfase_dom_sf"/>
</dbReference>